<dbReference type="Pfam" id="PF07495">
    <property type="entry name" value="Y_Y_Y"/>
    <property type="match status" value="6"/>
</dbReference>
<dbReference type="InterPro" id="IPR011123">
    <property type="entry name" value="Y_Y_Y"/>
</dbReference>
<keyword evidence="3" id="KW-1185">Reference proteome</keyword>
<feature type="domain" description="Two component regulator three Y" evidence="1">
    <location>
        <begin position="411"/>
        <end position="472"/>
    </location>
</feature>
<gene>
    <name evidence="2" type="ORF">H6A19_01430</name>
</gene>
<evidence type="ECO:0000313" key="2">
    <source>
        <dbReference type="EMBL" id="MBM6818008.1"/>
    </source>
</evidence>
<feature type="domain" description="Two component regulator three Y" evidence="1">
    <location>
        <begin position="514"/>
        <end position="571"/>
    </location>
</feature>
<dbReference type="RefSeq" id="WP_204571747.1">
    <property type="nucleotide sequence ID" value="NZ_JACJLL010000005.1"/>
</dbReference>
<sequence length="666" mass="77313">MKEVLIDFDNKSPADLNKNINIAAFLTENDDVEYKFMEGIEGIWKPIQDFSKSNICTWKPTKPGKYMIMVQGKSTNCKNAYDYLGRSEYEIVENSKLINKVEIDKNKINVGEKLHINVSTNEELVLYRFWIKGKKDWEILRDYTTENEFIFTATKPGNMEVLIECKNVQSERNVDDFTTVKFEVKDLEKIEITNFLCLTQNMLVNEELIFKVEANYEKNRPLLYKFLKINKEGRVTCIQDFSSKSMVTFKEKLPGEYKLLCYVRDMFSTNSFDDRAVIVYNVNPYNEVKIRTFKSDIKSPQAVGTEINLLALVDGGRELLYRYIIEGPISEDSGYIRGNEFIWEPRDEGKYKITLKVKDISFDGDHEDITSIQYEVYNKGEKPVRIVDVKCDKGKRCIIGEAVNIKVKTDGGIKPIYKFTIYKNGVEKESIDYGINNWINFIPEEPGEYEVDIKLKDEFSSKDYDASTSLFIEAKDYIAADIDYILLNSKETYLVGDIINIEAIVKNTKDVLTKFVTKINGYEVENTKFIDEKSIKIKPKCPGKYTFVIYAKNVKSTEEYDSKREVSIYVHEVIPVNSTKLQLSSNDLEVGKEVTFEAISEGGKEVCYEFYIMINGEWVLAQGYSRKNYYTFVPFKKGNYRVLVLDKSFHKDVPYEDYDTIEFEVK</sequence>
<accession>A0ABS2FBS6</accession>
<dbReference type="EMBL" id="JACJLL010000005">
    <property type="protein sequence ID" value="MBM6818008.1"/>
    <property type="molecule type" value="Genomic_DNA"/>
</dbReference>
<evidence type="ECO:0000259" key="1">
    <source>
        <dbReference type="Pfam" id="PF07495"/>
    </source>
</evidence>
<feature type="domain" description="Two component regulator three Y" evidence="1">
    <location>
        <begin position="120"/>
        <end position="185"/>
    </location>
</feature>
<name>A0ABS2FBS6_9CLOT</name>
<dbReference type="NCBIfam" id="NF010681">
    <property type="entry name" value="PRK14081.1"/>
    <property type="match status" value="1"/>
</dbReference>
<reference evidence="2 3" key="1">
    <citation type="journal article" date="2021" name="Sci. Rep.">
        <title>The distribution of antibiotic resistance genes in chicken gut microbiota commensals.</title>
        <authorList>
            <person name="Juricova H."/>
            <person name="Matiasovicova J."/>
            <person name="Kubasova T."/>
            <person name="Cejkova D."/>
            <person name="Rychlik I."/>
        </authorList>
    </citation>
    <scope>NUCLEOTIDE SEQUENCE [LARGE SCALE GENOMIC DNA]</scope>
    <source>
        <strain evidence="2 3">An435</strain>
    </source>
</reference>
<feature type="domain" description="Two component regulator three Y" evidence="1">
    <location>
        <begin position="215"/>
        <end position="282"/>
    </location>
</feature>
<comment type="caution">
    <text evidence="2">The sequence shown here is derived from an EMBL/GenBank/DDBJ whole genome shotgun (WGS) entry which is preliminary data.</text>
</comment>
<feature type="domain" description="Two component regulator three Y" evidence="1">
    <location>
        <begin position="314"/>
        <end position="376"/>
    </location>
</feature>
<proteinExistence type="predicted"/>
<feature type="domain" description="Two component regulator three Y" evidence="1">
    <location>
        <begin position="29"/>
        <end position="91"/>
    </location>
</feature>
<evidence type="ECO:0000313" key="3">
    <source>
        <dbReference type="Proteomes" id="UP000767334"/>
    </source>
</evidence>
<dbReference type="Proteomes" id="UP000767334">
    <property type="component" value="Unassembled WGS sequence"/>
</dbReference>
<organism evidence="2 3">
    <name type="scientific">Clostridium saudiense</name>
    <dbReference type="NCBI Taxonomy" id="1414720"/>
    <lineage>
        <taxon>Bacteria</taxon>
        <taxon>Bacillati</taxon>
        <taxon>Bacillota</taxon>
        <taxon>Clostridia</taxon>
        <taxon>Eubacteriales</taxon>
        <taxon>Clostridiaceae</taxon>
        <taxon>Clostridium</taxon>
    </lineage>
</organism>
<protein>
    <submittedName>
        <fullName evidence="2">Triple tyrosine motif-containing protein</fullName>
    </submittedName>
</protein>